<feature type="transmembrane region" description="Helical" evidence="5">
    <location>
        <begin position="28"/>
        <end position="45"/>
    </location>
</feature>
<gene>
    <name evidence="6" type="ORF">GCM10011450_05200</name>
</gene>
<organism evidence="6 7">
    <name type="scientific">Advenella faeciporci</name>
    <dbReference type="NCBI Taxonomy" id="797535"/>
    <lineage>
        <taxon>Bacteria</taxon>
        <taxon>Pseudomonadati</taxon>
        <taxon>Pseudomonadota</taxon>
        <taxon>Betaproteobacteria</taxon>
        <taxon>Burkholderiales</taxon>
        <taxon>Alcaligenaceae</taxon>
    </lineage>
</organism>
<feature type="transmembrane region" description="Helical" evidence="5">
    <location>
        <begin position="6"/>
        <end position="21"/>
    </location>
</feature>
<reference evidence="6" key="2">
    <citation type="submission" date="2020-09" db="EMBL/GenBank/DDBJ databases">
        <authorList>
            <person name="Sun Q."/>
            <person name="Kim S."/>
        </authorList>
    </citation>
    <scope>NUCLEOTIDE SEQUENCE</scope>
    <source>
        <strain evidence="6">KCTC 23732</strain>
    </source>
</reference>
<dbReference type="PANTHER" id="PTHR36926">
    <property type="entry name" value="COLICIN V PRODUCTION PROTEIN"/>
    <property type="match status" value="1"/>
</dbReference>
<dbReference type="PANTHER" id="PTHR36926:SF1">
    <property type="entry name" value="COLICIN V PRODUCTION PROTEIN"/>
    <property type="match status" value="1"/>
</dbReference>
<evidence type="ECO:0008006" key="8">
    <source>
        <dbReference type="Google" id="ProtNLM"/>
    </source>
</evidence>
<evidence type="ECO:0000256" key="2">
    <source>
        <dbReference type="ARBA" id="ARBA00022692"/>
    </source>
</evidence>
<evidence type="ECO:0000313" key="7">
    <source>
        <dbReference type="Proteomes" id="UP000608345"/>
    </source>
</evidence>
<keyword evidence="7" id="KW-1185">Reference proteome</keyword>
<dbReference type="GO" id="GO:0009403">
    <property type="term" value="P:toxin biosynthetic process"/>
    <property type="evidence" value="ECO:0007669"/>
    <property type="project" value="InterPro"/>
</dbReference>
<dbReference type="EMBL" id="BMYS01000002">
    <property type="protein sequence ID" value="GGW78295.1"/>
    <property type="molecule type" value="Genomic_DNA"/>
</dbReference>
<evidence type="ECO:0000256" key="1">
    <source>
        <dbReference type="ARBA" id="ARBA00004141"/>
    </source>
</evidence>
<name>A0A918MW33_9BURK</name>
<comment type="caution">
    <text evidence="6">The sequence shown here is derived from an EMBL/GenBank/DDBJ whole genome shotgun (WGS) entry which is preliminary data.</text>
</comment>
<comment type="subcellular location">
    <subcellularLocation>
        <location evidence="1">Membrane</location>
        <topology evidence="1">Multi-pass membrane protein</topology>
    </subcellularLocation>
</comment>
<evidence type="ECO:0000256" key="3">
    <source>
        <dbReference type="ARBA" id="ARBA00022989"/>
    </source>
</evidence>
<feature type="transmembrane region" description="Helical" evidence="5">
    <location>
        <begin position="101"/>
        <end position="123"/>
    </location>
</feature>
<accession>A0A918MW33</accession>
<reference evidence="6" key="1">
    <citation type="journal article" date="2014" name="Int. J. Syst. Evol. Microbiol.">
        <title>Complete genome sequence of Corynebacterium casei LMG S-19264T (=DSM 44701T), isolated from a smear-ripened cheese.</title>
        <authorList>
            <consortium name="US DOE Joint Genome Institute (JGI-PGF)"/>
            <person name="Walter F."/>
            <person name="Albersmeier A."/>
            <person name="Kalinowski J."/>
            <person name="Ruckert C."/>
        </authorList>
    </citation>
    <scope>NUCLEOTIDE SEQUENCE</scope>
    <source>
        <strain evidence="6">KCTC 23732</strain>
    </source>
</reference>
<feature type="transmembrane region" description="Helical" evidence="5">
    <location>
        <begin position="65"/>
        <end position="89"/>
    </location>
</feature>
<evidence type="ECO:0000313" key="6">
    <source>
        <dbReference type="EMBL" id="GGW78295.1"/>
    </source>
</evidence>
<dbReference type="InterPro" id="IPR052719">
    <property type="entry name" value="CvpA-like"/>
</dbReference>
<dbReference type="InterPro" id="IPR003825">
    <property type="entry name" value="Colicin-V_CvpA"/>
</dbReference>
<dbReference type="RefSeq" id="WP_189383884.1">
    <property type="nucleotide sequence ID" value="NZ_BAABFY010000057.1"/>
</dbReference>
<keyword evidence="3 5" id="KW-1133">Transmembrane helix</keyword>
<evidence type="ECO:0000256" key="4">
    <source>
        <dbReference type="ARBA" id="ARBA00023136"/>
    </source>
</evidence>
<dbReference type="GO" id="GO:0016020">
    <property type="term" value="C:membrane"/>
    <property type="evidence" value="ECO:0007669"/>
    <property type="project" value="UniProtKB-SubCell"/>
</dbReference>
<keyword evidence="4 5" id="KW-0472">Membrane</keyword>
<proteinExistence type="predicted"/>
<evidence type="ECO:0000256" key="5">
    <source>
        <dbReference type="SAM" id="Phobius"/>
    </source>
</evidence>
<dbReference type="AlphaFoldDB" id="A0A918MW33"/>
<dbReference type="Proteomes" id="UP000608345">
    <property type="component" value="Unassembled WGS sequence"/>
</dbReference>
<keyword evidence="2 5" id="KW-0812">Transmembrane</keyword>
<protein>
    <recommendedName>
        <fullName evidence="8">Colicin V synthesis protein</fullName>
    </recommendedName>
</protein>
<sequence>MTEFDYVALGIVAVSGLLGLMRGFLKEFFSLIAYVVAFIGAAWWGPHVYPWFQAFIDNSLLSMGIGYGLTFIGVLLVVGLLNLTLGTLIEKTGLGPADQGLGIIFGLARGILIVLVLVVIAGYTPFPQEQWWVHARFSGAAVNLIKQIAQLLPENVGSYLPYQ</sequence>
<dbReference type="Pfam" id="PF02674">
    <property type="entry name" value="Colicin_V"/>
    <property type="match status" value="1"/>
</dbReference>